<gene>
    <name evidence="2" type="ORF">CJF60_02910</name>
</gene>
<accession>A0ABX4H453</accession>
<protein>
    <recommendedName>
        <fullName evidence="1">Smf/DprA SLOG domain-containing protein</fullName>
    </recommendedName>
</protein>
<name>A0ABX4H453_9BACT</name>
<dbReference type="Proteomes" id="UP000217033">
    <property type="component" value="Unassembled WGS sequence"/>
</dbReference>
<feature type="domain" description="Smf/DprA SLOG" evidence="1">
    <location>
        <begin position="47"/>
        <end position="239"/>
    </location>
</feature>
<dbReference type="InterPro" id="IPR057666">
    <property type="entry name" value="DrpA_SLOG"/>
</dbReference>
<comment type="caution">
    <text evidence="2">The sequence shown here is derived from an EMBL/GenBank/DDBJ whole genome shotgun (WGS) entry which is preliminary data.</text>
</comment>
<proteinExistence type="predicted"/>
<reference evidence="2" key="1">
    <citation type="submission" date="2017-08" db="EMBL/GenBank/DDBJ databases">
        <authorList>
            <person name="Alvarez-Ponce D."/>
            <person name="Weitzman C.L."/>
            <person name="Tillett R.L."/>
            <person name="Sandmeier F.C."/>
            <person name="Tracy C.R."/>
        </authorList>
    </citation>
    <scope>NUCLEOTIDE SEQUENCE [LARGE SCALE GENOMIC DNA]</scope>
    <source>
        <strain evidence="2">PS6</strain>
    </source>
</reference>
<dbReference type="RefSeq" id="WP_084232007.1">
    <property type="nucleotide sequence ID" value="NZ_FWXE01000002.1"/>
</dbReference>
<dbReference type="Pfam" id="PF02481">
    <property type="entry name" value="DNA_processg_A"/>
    <property type="match status" value="1"/>
</dbReference>
<evidence type="ECO:0000313" key="3">
    <source>
        <dbReference type="Proteomes" id="UP000217033"/>
    </source>
</evidence>
<keyword evidence="3" id="KW-1185">Reference proteome</keyword>
<evidence type="ECO:0000313" key="2">
    <source>
        <dbReference type="EMBL" id="PAF54663.1"/>
    </source>
</evidence>
<dbReference type="Gene3D" id="3.40.50.450">
    <property type="match status" value="1"/>
</dbReference>
<dbReference type="EMBL" id="NQMN01000002">
    <property type="protein sequence ID" value="PAF54663.1"/>
    <property type="molecule type" value="Genomic_DNA"/>
</dbReference>
<sequence length="244" mass="28491">MEDIIVYFWIKNKGDFTLAYNDINKRNAIDYGVYLFYLNKMKELDIKFITILDDEYPKELLNSNKPPLVLFYKGNFELLNSVNKHTLNGDIEDAEAVHLMNDFFENHPKITLITSNFPGFESQIINKAREQNIGIIHVLANGLESPYLGNNKINFDKELLLTKYPWYVHVKHSRFYERNEMIAHLSKQLSLLKLKPSSKILNQLHYFLELGKEIFVFETKDKNAANQGLLDEGASNLTNTFKYN</sequence>
<organism evidence="2 3">
    <name type="scientific">Mycoplasmopsis agassizii</name>
    <dbReference type="NCBI Taxonomy" id="33922"/>
    <lineage>
        <taxon>Bacteria</taxon>
        <taxon>Bacillati</taxon>
        <taxon>Mycoplasmatota</taxon>
        <taxon>Mycoplasmoidales</taxon>
        <taxon>Metamycoplasmataceae</taxon>
        <taxon>Mycoplasmopsis</taxon>
    </lineage>
</organism>
<evidence type="ECO:0000259" key="1">
    <source>
        <dbReference type="Pfam" id="PF02481"/>
    </source>
</evidence>